<proteinExistence type="predicted"/>
<dbReference type="AlphaFoldDB" id="A0A975U6P1"/>
<protein>
    <submittedName>
        <fullName evidence="2">2-oxo-4-hydroxy-4-carboxy-5-ureidoimidazoline decarboxylase</fullName>
    </submittedName>
</protein>
<name>A0A975U6P1_9VIBR</name>
<dbReference type="Pfam" id="PF09349">
    <property type="entry name" value="OHCU_decarbox"/>
    <property type="match status" value="1"/>
</dbReference>
<dbReference type="InterPro" id="IPR018020">
    <property type="entry name" value="OHCU_decarboxylase"/>
</dbReference>
<gene>
    <name evidence="2" type="ORF">KNV97_01355</name>
</gene>
<accession>A0A975U6P1</accession>
<keyword evidence="3" id="KW-1185">Reference proteome</keyword>
<organism evidence="2 3">
    <name type="scientific">Vibrio ostreae</name>
    <dbReference type="NCBI Taxonomy" id="2841925"/>
    <lineage>
        <taxon>Bacteria</taxon>
        <taxon>Pseudomonadati</taxon>
        <taxon>Pseudomonadota</taxon>
        <taxon>Gammaproteobacteria</taxon>
        <taxon>Vibrionales</taxon>
        <taxon>Vibrionaceae</taxon>
        <taxon>Vibrio</taxon>
    </lineage>
</organism>
<feature type="domain" description="Oxo-4-hydroxy-4-carboxy-5-ureidoimidazoline decarboxylase" evidence="1">
    <location>
        <begin position="19"/>
        <end position="166"/>
    </location>
</feature>
<evidence type="ECO:0000313" key="2">
    <source>
        <dbReference type="EMBL" id="QXO16198.1"/>
    </source>
</evidence>
<dbReference type="NCBIfam" id="NF010372">
    <property type="entry name" value="PRK13798.1"/>
    <property type="match status" value="1"/>
</dbReference>
<dbReference type="PANTHER" id="PTHR43466:SF1">
    <property type="entry name" value="2-OXO-4-HYDROXY-4-CARBOXY-5-UREIDOIMIDAZOLINE DECARBOXYLASE-RELATED"/>
    <property type="match status" value="1"/>
</dbReference>
<evidence type="ECO:0000313" key="3">
    <source>
        <dbReference type="Proteomes" id="UP000694232"/>
    </source>
</evidence>
<dbReference type="PANTHER" id="PTHR43466">
    <property type="entry name" value="2-OXO-4-HYDROXY-4-CARBOXY-5-UREIDOIMIDAZOLINE DECARBOXYLASE-RELATED"/>
    <property type="match status" value="1"/>
</dbReference>
<evidence type="ECO:0000259" key="1">
    <source>
        <dbReference type="Pfam" id="PF09349"/>
    </source>
</evidence>
<dbReference type="Proteomes" id="UP000694232">
    <property type="component" value="Chromosome 2"/>
</dbReference>
<dbReference type="EMBL" id="CP076642">
    <property type="protein sequence ID" value="QXO16198.1"/>
    <property type="molecule type" value="Genomic_DNA"/>
</dbReference>
<dbReference type="GO" id="GO:0051997">
    <property type="term" value="F:2-oxo-4-hydroxy-4-carboxy-5-ureidoimidazoline decarboxylase activity"/>
    <property type="evidence" value="ECO:0007669"/>
    <property type="project" value="TreeGrafter"/>
</dbReference>
<dbReference type="KEGG" id="vos:KNV97_01355"/>
<dbReference type="GO" id="GO:0019628">
    <property type="term" value="P:urate catabolic process"/>
    <property type="evidence" value="ECO:0007669"/>
    <property type="project" value="TreeGrafter"/>
</dbReference>
<sequence>MSSEVPAIGLNGPIDLDDQQLARICTSQRWQQYMKQAMPVAGGQDLLRAAEHAFGQLEEADWLEAFAGHPMIGDLASLEKKYAQGKALSEQEQGQVKQASAEVLQELLTLNQHYRDKFGFIFIVCASNKSADEMLGLLKARIDRSRAQELQQAATEQQKISHIRMEVYL</sequence>
<dbReference type="RefSeq" id="WP_218561920.1">
    <property type="nucleotide sequence ID" value="NZ_CP076642.1"/>
</dbReference>
<reference evidence="2" key="1">
    <citation type="submission" date="2021-06" db="EMBL/GenBank/DDBJ databases">
        <title>Vibrio nov. sp., novel gut bacterium isolated from Yellow Sea oyster.</title>
        <authorList>
            <person name="Muhammad N."/>
            <person name="Nguyen T.H."/>
            <person name="Lee Y.-J."/>
            <person name="Ko J."/>
            <person name="Kim S.-G."/>
        </authorList>
    </citation>
    <scope>NUCLEOTIDE SEQUENCE</scope>
    <source>
        <strain evidence="2">OG9-811</strain>
    </source>
</reference>